<comment type="similarity">
    <text evidence="1">Belongs to the UPF0065 (bug) family.</text>
</comment>
<dbReference type="CDD" id="cd07012">
    <property type="entry name" value="PBP2_Bug_TTT"/>
    <property type="match status" value="1"/>
</dbReference>
<dbReference type="SUPFAM" id="SSF53850">
    <property type="entry name" value="Periplasmic binding protein-like II"/>
    <property type="match status" value="1"/>
</dbReference>
<feature type="chain" id="PRO_5045609627" evidence="2">
    <location>
        <begin position="24"/>
        <end position="320"/>
    </location>
</feature>
<dbReference type="PIRSF" id="PIRSF017082">
    <property type="entry name" value="YflP"/>
    <property type="match status" value="1"/>
</dbReference>
<gene>
    <name evidence="3" type="ORF">WKW80_21030</name>
</gene>
<dbReference type="Gene3D" id="3.40.190.10">
    <property type="entry name" value="Periplasmic binding protein-like II"/>
    <property type="match status" value="1"/>
</dbReference>
<feature type="signal peptide" evidence="2">
    <location>
        <begin position="1"/>
        <end position="23"/>
    </location>
</feature>
<dbReference type="EMBL" id="JBBKZV010000014">
    <property type="protein sequence ID" value="MEJ8824490.1"/>
    <property type="molecule type" value="Genomic_DNA"/>
</dbReference>
<dbReference type="InterPro" id="IPR005064">
    <property type="entry name" value="BUG"/>
</dbReference>
<name>A0ABU8W3M7_9BURK</name>
<reference evidence="3 4" key="1">
    <citation type="submission" date="2024-03" db="EMBL/GenBank/DDBJ databases">
        <title>Novel species of the genus Variovorax.</title>
        <authorList>
            <person name="Liu Q."/>
            <person name="Xin Y.-H."/>
        </authorList>
    </citation>
    <scope>NUCLEOTIDE SEQUENCE [LARGE SCALE GENOMIC DNA]</scope>
    <source>
        <strain evidence="3 4">KACC 18501</strain>
    </source>
</reference>
<accession>A0ABU8W3M7</accession>
<evidence type="ECO:0000313" key="3">
    <source>
        <dbReference type="EMBL" id="MEJ8824490.1"/>
    </source>
</evidence>
<proteinExistence type="inferred from homology"/>
<dbReference type="InterPro" id="IPR042100">
    <property type="entry name" value="Bug_dom1"/>
</dbReference>
<evidence type="ECO:0000313" key="4">
    <source>
        <dbReference type="Proteomes" id="UP001363010"/>
    </source>
</evidence>
<sequence length="320" mass="34791">MKIDRRAAVLGLGALALGISTHAADNDFPNHPVRIVVPFPAGSSPDMAARHVARVLGDTWKQPVLVDNKPGADSLIGTQDVIRSKPDGHTILLTISQVLTNPLLRRTANYDMFAHLRSVTGISTASFFLAVPASSPATNLKQYLDVAKQRDVSFGTLGPGWSGDMSMVALERQAGVQLRRIPYKGTNEIVIALGRGDIDSALLPYNTAQSGADKIRLIGTMGRERFKLLPAIATFDESGVTGLARPSWLGLFAPARTPNDVVQKISRDVNAALRNTEVTQYFDSVAFAPFITTPEEFDLFVRDDYRFYGAIVKTNNIKLD</sequence>
<dbReference type="Proteomes" id="UP001363010">
    <property type="component" value="Unassembled WGS sequence"/>
</dbReference>
<keyword evidence="4" id="KW-1185">Reference proteome</keyword>
<dbReference type="Gene3D" id="3.40.190.150">
    <property type="entry name" value="Bordetella uptake gene, domain 1"/>
    <property type="match status" value="1"/>
</dbReference>
<dbReference type="RefSeq" id="WP_340365515.1">
    <property type="nucleotide sequence ID" value="NZ_JBBKZV010000014.1"/>
</dbReference>
<dbReference type="PANTHER" id="PTHR42928:SF5">
    <property type="entry name" value="BLR1237 PROTEIN"/>
    <property type="match status" value="1"/>
</dbReference>
<organism evidence="3 4">
    <name type="scientific">Variovorax humicola</name>
    <dbReference type="NCBI Taxonomy" id="1769758"/>
    <lineage>
        <taxon>Bacteria</taxon>
        <taxon>Pseudomonadati</taxon>
        <taxon>Pseudomonadota</taxon>
        <taxon>Betaproteobacteria</taxon>
        <taxon>Burkholderiales</taxon>
        <taxon>Comamonadaceae</taxon>
        <taxon>Variovorax</taxon>
    </lineage>
</organism>
<keyword evidence="2" id="KW-0732">Signal</keyword>
<protein>
    <submittedName>
        <fullName evidence="3">Tripartite tricarboxylate transporter substrate binding protein</fullName>
    </submittedName>
</protein>
<comment type="caution">
    <text evidence="3">The sequence shown here is derived from an EMBL/GenBank/DDBJ whole genome shotgun (WGS) entry which is preliminary data.</text>
</comment>
<dbReference type="PANTHER" id="PTHR42928">
    <property type="entry name" value="TRICARBOXYLATE-BINDING PROTEIN"/>
    <property type="match status" value="1"/>
</dbReference>
<dbReference type="Pfam" id="PF03401">
    <property type="entry name" value="TctC"/>
    <property type="match status" value="1"/>
</dbReference>
<evidence type="ECO:0000256" key="1">
    <source>
        <dbReference type="ARBA" id="ARBA00006987"/>
    </source>
</evidence>
<evidence type="ECO:0000256" key="2">
    <source>
        <dbReference type="SAM" id="SignalP"/>
    </source>
</evidence>